<dbReference type="Proteomes" id="UP000726170">
    <property type="component" value="Unassembled WGS sequence"/>
</dbReference>
<protein>
    <submittedName>
        <fullName evidence="1">SMI1/KNR4 family protein</fullName>
    </submittedName>
</protein>
<sequence>MLNKIDELAIKKEWTIEKKSTPKFDLPESIVNRYGSFPADWTEFISNIDSFINQVETVWFLCSKDYKEQDENSFRWNEWELTSLQAAADDKDEECQDNIRQFWDAHLPIVLSVGNGYEYYAIRLSDGFIVYGYEPEFEEYEEVAKSFTEFAEKIISGEIDL</sequence>
<keyword evidence="2" id="KW-1185">Reference proteome</keyword>
<gene>
    <name evidence="1" type="ORF">KQI86_07830</name>
</gene>
<proteinExistence type="predicted"/>
<comment type="caution">
    <text evidence="1">The sequence shown here is derived from an EMBL/GenBank/DDBJ whole genome shotgun (WGS) entry which is preliminary data.</text>
</comment>
<organism evidence="1 2">
    <name type="scientific">Clostridium mobile</name>
    <dbReference type="NCBI Taxonomy" id="2841512"/>
    <lineage>
        <taxon>Bacteria</taxon>
        <taxon>Bacillati</taxon>
        <taxon>Bacillota</taxon>
        <taxon>Clostridia</taxon>
        <taxon>Eubacteriales</taxon>
        <taxon>Clostridiaceae</taxon>
        <taxon>Clostridium</taxon>
    </lineage>
</organism>
<dbReference type="RefSeq" id="WP_216438725.1">
    <property type="nucleotide sequence ID" value="NZ_JAHLQF010000002.1"/>
</dbReference>
<accession>A0ABS6EHJ5</accession>
<evidence type="ECO:0000313" key="2">
    <source>
        <dbReference type="Proteomes" id="UP000726170"/>
    </source>
</evidence>
<name>A0ABS6EHJ5_9CLOT</name>
<evidence type="ECO:0000313" key="1">
    <source>
        <dbReference type="EMBL" id="MBU5484237.1"/>
    </source>
</evidence>
<dbReference type="EMBL" id="JAHLQF010000002">
    <property type="protein sequence ID" value="MBU5484237.1"/>
    <property type="molecule type" value="Genomic_DNA"/>
</dbReference>
<reference evidence="1 2" key="1">
    <citation type="submission" date="2021-06" db="EMBL/GenBank/DDBJ databases">
        <authorList>
            <person name="Sun Q."/>
            <person name="Li D."/>
        </authorList>
    </citation>
    <scope>NUCLEOTIDE SEQUENCE [LARGE SCALE GENOMIC DNA]</scope>
    <source>
        <strain evidence="1 2">MSJ-11</strain>
    </source>
</reference>